<gene>
    <name evidence="1" type="ORF">SDC9_172696</name>
</gene>
<evidence type="ECO:0000313" key="1">
    <source>
        <dbReference type="EMBL" id="MPN25289.1"/>
    </source>
</evidence>
<name>A0A645GHP1_9ZZZZ</name>
<dbReference type="AlphaFoldDB" id="A0A645GHP1"/>
<evidence type="ECO:0008006" key="2">
    <source>
        <dbReference type="Google" id="ProtNLM"/>
    </source>
</evidence>
<protein>
    <recommendedName>
        <fullName evidence="2">Sulfatase N-terminal domain-containing protein</fullName>
    </recommendedName>
</protein>
<sequence length="149" mass="16944">MDTANFALYSYGDTDRTSVYGQSRTPFVIYNSTLTAATYSEPMSTVDITPTLANLFDLNYDPRLYMGNDYFSAADKIVYFANGSWLNTAGYYNASQSKFETFTGQTTPDLTVLNEINDKIKNLFAISKLIYKTDYFRSRHDIVFPSLIE</sequence>
<accession>A0A645GHP1</accession>
<dbReference type="SUPFAM" id="SSF53649">
    <property type="entry name" value="Alkaline phosphatase-like"/>
    <property type="match status" value="1"/>
</dbReference>
<comment type="caution">
    <text evidence="1">The sequence shown here is derived from an EMBL/GenBank/DDBJ whole genome shotgun (WGS) entry which is preliminary data.</text>
</comment>
<dbReference type="InterPro" id="IPR017850">
    <property type="entry name" value="Alkaline_phosphatase_core_sf"/>
</dbReference>
<reference evidence="1" key="1">
    <citation type="submission" date="2019-08" db="EMBL/GenBank/DDBJ databases">
        <authorList>
            <person name="Kucharzyk K."/>
            <person name="Murdoch R.W."/>
            <person name="Higgins S."/>
            <person name="Loffler F."/>
        </authorList>
    </citation>
    <scope>NUCLEOTIDE SEQUENCE</scope>
</reference>
<organism evidence="1">
    <name type="scientific">bioreactor metagenome</name>
    <dbReference type="NCBI Taxonomy" id="1076179"/>
    <lineage>
        <taxon>unclassified sequences</taxon>
        <taxon>metagenomes</taxon>
        <taxon>ecological metagenomes</taxon>
    </lineage>
</organism>
<proteinExistence type="predicted"/>
<dbReference type="EMBL" id="VSSQ01074408">
    <property type="protein sequence ID" value="MPN25289.1"/>
    <property type="molecule type" value="Genomic_DNA"/>
</dbReference>
<dbReference type="Gene3D" id="3.40.720.10">
    <property type="entry name" value="Alkaline Phosphatase, subunit A"/>
    <property type="match status" value="1"/>
</dbReference>